<dbReference type="KEGG" id="rrd:RradSPS_1725"/>
<name>A0A023X3S3_RUBRA</name>
<feature type="transmembrane region" description="Helical" evidence="2">
    <location>
        <begin position="462"/>
        <end position="478"/>
    </location>
</feature>
<evidence type="ECO:0000256" key="2">
    <source>
        <dbReference type="SAM" id="Phobius"/>
    </source>
</evidence>
<keyword evidence="2" id="KW-0472">Membrane</keyword>
<dbReference type="RefSeq" id="WP_051589610.1">
    <property type="nucleotide sequence ID" value="NZ_CP007514.1"/>
</dbReference>
<dbReference type="EMBL" id="CP007514">
    <property type="protein sequence ID" value="AHY47008.1"/>
    <property type="molecule type" value="Genomic_DNA"/>
</dbReference>
<dbReference type="InterPro" id="IPR029468">
    <property type="entry name" value="O-ag_pol_Wzy"/>
</dbReference>
<evidence type="ECO:0000313" key="4">
    <source>
        <dbReference type="EMBL" id="MDX5894414.1"/>
    </source>
</evidence>
<keyword evidence="2" id="KW-1133">Transmembrane helix</keyword>
<evidence type="ECO:0000256" key="1">
    <source>
        <dbReference type="SAM" id="MobiDB-lite"/>
    </source>
</evidence>
<feature type="transmembrane region" description="Helical" evidence="2">
    <location>
        <begin position="184"/>
        <end position="205"/>
    </location>
</feature>
<dbReference type="OrthoDB" id="3533156at2"/>
<feature type="transmembrane region" description="Helical" evidence="2">
    <location>
        <begin position="63"/>
        <end position="80"/>
    </location>
</feature>
<feature type="transmembrane region" description="Helical" evidence="2">
    <location>
        <begin position="433"/>
        <end position="455"/>
    </location>
</feature>
<feature type="region of interest" description="Disordered" evidence="1">
    <location>
        <begin position="1"/>
        <end position="20"/>
    </location>
</feature>
<dbReference type="Proteomes" id="UP001281130">
    <property type="component" value="Unassembled WGS sequence"/>
</dbReference>
<dbReference type="Pfam" id="PF14296">
    <property type="entry name" value="O-ag_pol_Wzy"/>
    <property type="match status" value="1"/>
</dbReference>
<evidence type="ECO:0000313" key="5">
    <source>
        <dbReference type="Proteomes" id="UP000025229"/>
    </source>
</evidence>
<keyword evidence="2" id="KW-0812">Transmembrane</keyword>
<dbReference type="EMBL" id="JAWXXX010000001">
    <property type="protein sequence ID" value="MDX5894414.1"/>
    <property type="molecule type" value="Genomic_DNA"/>
</dbReference>
<sequence>MVSVPQSSRARLGLPEPSTGAAEGRIGARWGFAFLGNLALLVLLALLAVAYNVFEFGSSPSSLLRPACLLLLLCCVWTLLSWRLASGSIFNLYGFFLISAALFNGGQAFLYLFGVDTARLARSVAVSVPDVFSPETVLLTVYLVSVSLIGFHTGGLLSIPVTARRKAVPPAEEAQASNDATTALSLRLVGWGLLAVSVFPMIYLLGQMTTVVLRSNYMNIYQQDFGSAVSILAAAIVPAAIFLLAGSRGMKFNILLSALIVIAYSLIQFFLGNRAGAAMFLVAYAWTFHRAVRPIPNLALFAVGAFMLFVVFPVIRIFRDTGGSQNFSFETLSDTFASIDNPVVSILHEMGFSMITVAHTIELVPGFRNYDYGVSYFYGALGMFPSLFAENHPTAVHGTLNRWLALAVEPNLASTFPNWSLGFSFIAEAYLNFGWIGAPIILAVMGFLLGWFVLAAERSGDLARIATVGAFTGFFLIFARAESNDVLRSLLWYAVFPYLAVLFTRTWILRSRHLARRRDPLVGRRIPGER</sequence>
<accession>A0A023X3S3</accession>
<feature type="transmembrane region" description="Helical" evidence="2">
    <location>
        <begin position="299"/>
        <end position="318"/>
    </location>
</feature>
<dbReference type="STRING" id="42256.RradSPS_1725"/>
<proteinExistence type="predicted"/>
<dbReference type="HOGENOM" id="CLU_513753_0_0_11"/>
<feature type="transmembrane region" description="Helical" evidence="2">
    <location>
        <begin position="490"/>
        <end position="508"/>
    </location>
</feature>
<dbReference type="NCBIfam" id="TIGR04370">
    <property type="entry name" value="glyco_rpt_poly"/>
    <property type="match status" value="1"/>
</dbReference>
<reference evidence="3 5" key="1">
    <citation type="submission" date="2014-03" db="EMBL/GenBank/DDBJ databases">
        <title>Complete genome sequence of the Radio-Resistant Rubrobacter radiotolerans RSPS-4.</title>
        <authorList>
            <person name="Egas C.C."/>
            <person name="Barroso C.C."/>
            <person name="Froufe H.J.C."/>
            <person name="Pacheco J.J."/>
            <person name="Albuquerque L.L."/>
            <person name="da Costa M.M.S."/>
        </authorList>
    </citation>
    <scope>NUCLEOTIDE SEQUENCE [LARGE SCALE GENOMIC DNA]</scope>
    <source>
        <strain evidence="3 5">RSPS-4</strain>
    </source>
</reference>
<protein>
    <submittedName>
        <fullName evidence="3">O-antigen polysaccharide polymerase Wzy</fullName>
    </submittedName>
</protein>
<feature type="transmembrane region" description="Helical" evidence="2">
    <location>
        <begin position="30"/>
        <end position="51"/>
    </location>
</feature>
<dbReference type="PATRIC" id="fig|42256.3.peg.1748"/>
<dbReference type="AlphaFoldDB" id="A0A023X3S3"/>
<reference evidence="4" key="2">
    <citation type="submission" date="2023-11" db="EMBL/GenBank/DDBJ databases">
        <title>MicrobeMod: A computational toolkit for identifying prokaryotic methylation and restriction-modification with nanopore sequencing.</title>
        <authorList>
            <person name="Crits-Christoph A."/>
            <person name="Kang S.C."/>
            <person name="Lee H."/>
            <person name="Ostrov N."/>
        </authorList>
    </citation>
    <scope>NUCLEOTIDE SEQUENCE</scope>
    <source>
        <strain evidence="4">ATCC 51242</strain>
    </source>
</reference>
<keyword evidence="5" id="KW-1185">Reference proteome</keyword>
<feature type="transmembrane region" description="Helical" evidence="2">
    <location>
        <begin position="252"/>
        <end position="270"/>
    </location>
</feature>
<dbReference type="Proteomes" id="UP000025229">
    <property type="component" value="Chromosome"/>
</dbReference>
<organism evidence="3 5">
    <name type="scientific">Rubrobacter radiotolerans</name>
    <name type="common">Arthrobacter radiotolerans</name>
    <dbReference type="NCBI Taxonomy" id="42256"/>
    <lineage>
        <taxon>Bacteria</taxon>
        <taxon>Bacillati</taxon>
        <taxon>Actinomycetota</taxon>
        <taxon>Rubrobacteria</taxon>
        <taxon>Rubrobacterales</taxon>
        <taxon>Rubrobacteraceae</taxon>
        <taxon>Rubrobacter</taxon>
    </lineage>
</organism>
<feature type="transmembrane region" description="Helical" evidence="2">
    <location>
        <begin position="92"/>
        <end position="113"/>
    </location>
</feature>
<feature type="transmembrane region" description="Helical" evidence="2">
    <location>
        <begin position="139"/>
        <end position="163"/>
    </location>
</feature>
<evidence type="ECO:0000313" key="3">
    <source>
        <dbReference type="EMBL" id="AHY47008.1"/>
    </source>
</evidence>
<dbReference type="eggNOG" id="ENOG502ZAYP">
    <property type="taxonomic scope" value="Bacteria"/>
</dbReference>
<gene>
    <name evidence="4" type="primary">wzy</name>
    <name evidence="3" type="ORF">RradSPS_1725</name>
    <name evidence="4" type="ORF">SIL72_10290</name>
</gene>
<feature type="transmembrane region" description="Helical" evidence="2">
    <location>
        <begin position="225"/>
        <end position="245"/>
    </location>
</feature>